<dbReference type="InterPro" id="IPR000415">
    <property type="entry name" value="Nitroreductase-like"/>
</dbReference>
<evidence type="ECO:0000256" key="5">
    <source>
        <dbReference type="ARBA" id="ARBA00023002"/>
    </source>
</evidence>
<accession>A0A9X2FHT5</accession>
<dbReference type="Pfam" id="PF00881">
    <property type="entry name" value="Nitroreductase"/>
    <property type="match status" value="2"/>
</dbReference>
<gene>
    <name evidence="7" type="ORF">LB941_01430</name>
</gene>
<protein>
    <submittedName>
        <fullName evidence="7">Nitroreductase family protein</fullName>
    </submittedName>
</protein>
<comment type="similarity">
    <text evidence="2">Belongs to the nitroreductase family.</text>
</comment>
<evidence type="ECO:0000256" key="4">
    <source>
        <dbReference type="ARBA" id="ARBA00022643"/>
    </source>
</evidence>
<organism evidence="7 8">
    <name type="scientific">Ligilactobacillus ubinensis</name>
    <dbReference type="NCBI Taxonomy" id="2876789"/>
    <lineage>
        <taxon>Bacteria</taxon>
        <taxon>Bacillati</taxon>
        <taxon>Bacillota</taxon>
        <taxon>Bacilli</taxon>
        <taxon>Lactobacillales</taxon>
        <taxon>Lactobacillaceae</taxon>
        <taxon>Ligilactobacillus</taxon>
    </lineage>
</organism>
<dbReference type="AlphaFoldDB" id="A0A9X2FHT5"/>
<proteinExistence type="inferred from homology"/>
<dbReference type="Proteomes" id="UP001139006">
    <property type="component" value="Unassembled WGS sequence"/>
</dbReference>
<keyword evidence="5" id="KW-0560">Oxidoreductase</keyword>
<name>A0A9X2FHT5_9LACO</name>
<dbReference type="GO" id="GO:0016491">
    <property type="term" value="F:oxidoreductase activity"/>
    <property type="evidence" value="ECO:0007669"/>
    <property type="project" value="UniProtKB-KW"/>
</dbReference>
<dbReference type="InterPro" id="IPR029479">
    <property type="entry name" value="Nitroreductase"/>
</dbReference>
<dbReference type="SUPFAM" id="SSF55469">
    <property type="entry name" value="FMN-dependent nitroreductase-like"/>
    <property type="match status" value="1"/>
</dbReference>
<dbReference type="RefSeq" id="WP_253358867.1">
    <property type="nucleotide sequence ID" value="NZ_JAIULA010000002.1"/>
</dbReference>
<evidence type="ECO:0000313" key="7">
    <source>
        <dbReference type="EMBL" id="MCP0885995.1"/>
    </source>
</evidence>
<keyword evidence="4" id="KW-0288">FMN</keyword>
<evidence type="ECO:0000256" key="1">
    <source>
        <dbReference type="ARBA" id="ARBA00001917"/>
    </source>
</evidence>
<keyword evidence="8" id="KW-1185">Reference proteome</keyword>
<dbReference type="EMBL" id="JAIULA010000002">
    <property type="protein sequence ID" value="MCP0885995.1"/>
    <property type="molecule type" value="Genomic_DNA"/>
</dbReference>
<evidence type="ECO:0000313" key="8">
    <source>
        <dbReference type="Proteomes" id="UP001139006"/>
    </source>
</evidence>
<reference evidence="7 8" key="1">
    <citation type="journal article" date="2023" name="Int. J. Syst. Evol. Microbiol.">
        <title>Ligilactobacillus ubinensis sp. nov., a novel species isolated from the wild ferment of a durian fruit (Durio zibethinus).</title>
        <authorList>
            <person name="Heng Y.C."/>
            <person name="Menon N."/>
            <person name="Chen B."/>
            <person name="Loo B.Z.L."/>
            <person name="Wong G.W.J."/>
            <person name="Lim A.C.H."/>
            <person name="Silvaraju S."/>
            <person name="Kittelmann S."/>
        </authorList>
    </citation>
    <scope>NUCLEOTIDE SEQUENCE [LARGE SCALE GENOMIC DNA]</scope>
    <source>
        <strain evidence="7 8">WILCCON 0076</strain>
    </source>
</reference>
<dbReference type="Gene3D" id="3.40.109.10">
    <property type="entry name" value="NADH Oxidase"/>
    <property type="match status" value="1"/>
</dbReference>
<keyword evidence="3" id="KW-0285">Flavoprotein</keyword>
<feature type="domain" description="Nitroreductase" evidence="6">
    <location>
        <begin position="7"/>
        <end position="64"/>
    </location>
</feature>
<dbReference type="PANTHER" id="PTHR43673">
    <property type="entry name" value="NAD(P)H NITROREDUCTASE YDGI-RELATED"/>
    <property type="match status" value="1"/>
</dbReference>
<evidence type="ECO:0000259" key="6">
    <source>
        <dbReference type="Pfam" id="PF00881"/>
    </source>
</evidence>
<dbReference type="PANTHER" id="PTHR43673:SF2">
    <property type="entry name" value="NITROREDUCTASE"/>
    <property type="match status" value="1"/>
</dbReference>
<evidence type="ECO:0000256" key="3">
    <source>
        <dbReference type="ARBA" id="ARBA00022630"/>
    </source>
</evidence>
<comment type="caution">
    <text evidence="7">The sequence shown here is derived from an EMBL/GenBank/DDBJ whole genome shotgun (WGS) entry which is preliminary data.</text>
</comment>
<evidence type="ECO:0000256" key="2">
    <source>
        <dbReference type="ARBA" id="ARBA00007118"/>
    </source>
</evidence>
<feature type="domain" description="Nitroreductase" evidence="6">
    <location>
        <begin position="69"/>
        <end position="146"/>
    </location>
</feature>
<comment type="cofactor">
    <cofactor evidence="1">
        <name>FMN</name>
        <dbReference type="ChEBI" id="CHEBI:58210"/>
    </cofactor>
</comment>
<sequence>MDTLTAIATRRSIRNYKSGSLSKEQLNVLLTAAQASPFGMGQYENVRLTVVQNKEYLAQIDAAFGKDKHLLYGAATLIIITAKNPSQMEYIGAGAIAQNIALAATALDLGSCDIMGAMTKLEQNATLQAKLGIPTEFVPCFSVAIGETTENLVKRDFTKKRIAVDIID</sequence>